<dbReference type="AlphaFoldDB" id="A0A8J3K0B1"/>
<keyword evidence="2" id="KW-1185">Reference proteome</keyword>
<dbReference type="RefSeq" id="WP_191839948.1">
    <property type="nucleotide sequence ID" value="NZ_BAAALB010000020.1"/>
</dbReference>
<dbReference type="EMBL" id="BONG01000007">
    <property type="protein sequence ID" value="GIF88173.1"/>
    <property type="molecule type" value="Genomic_DNA"/>
</dbReference>
<organism evidence="1 2">
    <name type="scientific">Catellatospora chokoriensis</name>
    <dbReference type="NCBI Taxonomy" id="310353"/>
    <lineage>
        <taxon>Bacteria</taxon>
        <taxon>Bacillati</taxon>
        <taxon>Actinomycetota</taxon>
        <taxon>Actinomycetes</taxon>
        <taxon>Micromonosporales</taxon>
        <taxon>Micromonosporaceae</taxon>
        <taxon>Catellatospora</taxon>
    </lineage>
</organism>
<protein>
    <submittedName>
        <fullName evidence="1">Glutathione S-transferase</fullName>
    </submittedName>
</protein>
<reference evidence="1 2" key="1">
    <citation type="submission" date="2021-01" db="EMBL/GenBank/DDBJ databases">
        <title>Whole genome shotgun sequence of Catellatospora chokoriensis NBRC 107358.</title>
        <authorList>
            <person name="Komaki H."/>
            <person name="Tamura T."/>
        </authorList>
    </citation>
    <scope>NUCLEOTIDE SEQUENCE [LARGE SCALE GENOMIC DNA]</scope>
    <source>
        <strain evidence="1 2">NBRC 107358</strain>
    </source>
</reference>
<dbReference type="Proteomes" id="UP000619293">
    <property type="component" value="Unassembled WGS sequence"/>
</dbReference>
<evidence type="ECO:0000313" key="1">
    <source>
        <dbReference type="EMBL" id="GIF88173.1"/>
    </source>
</evidence>
<dbReference type="PANTHER" id="PTHR34129:SF1">
    <property type="entry name" value="DUF952 DOMAIN-CONTAINING PROTEIN"/>
    <property type="match status" value="1"/>
</dbReference>
<dbReference type="Pfam" id="PF06108">
    <property type="entry name" value="DUF952"/>
    <property type="match status" value="1"/>
</dbReference>
<comment type="caution">
    <text evidence="1">The sequence shown here is derived from an EMBL/GenBank/DDBJ whole genome shotgun (WGS) entry which is preliminary data.</text>
</comment>
<proteinExistence type="predicted"/>
<name>A0A8J3K0B1_9ACTN</name>
<dbReference type="InterPro" id="IPR009297">
    <property type="entry name" value="DUF952"/>
</dbReference>
<dbReference type="SUPFAM" id="SSF56399">
    <property type="entry name" value="ADP-ribosylation"/>
    <property type="match status" value="1"/>
</dbReference>
<sequence length="110" mass="12016">MLIYKILLPSEWAAFEQAGRFDGSPFDHESGFVHLSSREQVAATALRVFGDEPELVVVAVDTEAVGETLRWEESRDRGVFPHVYGPLPRSAVVAVHRVAGAAAVDTSLPR</sequence>
<evidence type="ECO:0000313" key="2">
    <source>
        <dbReference type="Proteomes" id="UP000619293"/>
    </source>
</evidence>
<gene>
    <name evidence="1" type="ORF">Cch02nite_16170</name>
</gene>
<dbReference type="PANTHER" id="PTHR34129">
    <property type="entry name" value="BLR1139 PROTEIN"/>
    <property type="match status" value="1"/>
</dbReference>
<accession>A0A8J3K0B1</accession>
<dbReference type="Gene3D" id="3.20.170.20">
    <property type="entry name" value="Protein of unknown function DUF952"/>
    <property type="match status" value="1"/>
</dbReference>